<organism evidence="2 3">
    <name type="scientific">Xenoophorus captivus</name>
    <dbReference type="NCBI Taxonomy" id="1517983"/>
    <lineage>
        <taxon>Eukaryota</taxon>
        <taxon>Metazoa</taxon>
        <taxon>Chordata</taxon>
        <taxon>Craniata</taxon>
        <taxon>Vertebrata</taxon>
        <taxon>Euteleostomi</taxon>
        <taxon>Actinopterygii</taxon>
        <taxon>Neopterygii</taxon>
        <taxon>Teleostei</taxon>
        <taxon>Neoteleostei</taxon>
        <taxon>Acanthomorphata</taxon>
        <taxon>Ovalentaria</taxon>
        <taxon>Atherinomorphae</taxon>
        <taxon>Cyprinodontiformes</taxon>
        <taxon>Goodeidae</taxon>
        <taxon>Xenoophorus</taxon>
    </lineage>
</organism>
<evidence type="ECO:0000313" key="3">
    <source>
        <dbReference type="Proteomes" id="UP001434883"/>
    </source>
</evidence>
<reference evidence="2 3" key="1">
    <citation type="submission" date="2021-06" db="EMBL/GenBank/DDBJ databases">
        <authorList>
            <person name="Palmer J.M."/>
        </authorList>
    </citation>
    <scope>NUCLEOTIDE SEQUENCE [LARGE SCALE GENOMIC DNA]</scope>
    <source>
        <strain evidence="2 3">XC_2019</strain>
        <tissue evidence="2">Muscle</tissue>
    </source>
</reference>
<evidence type="ECO:0000256" key="1">
    <source>
        <dbReference type="SAM" id="MobiDB-lite"/>
    </source>
</evidence>
<dbReference type="Proteomes" id="UP001434883">
    <property type="component" value="Unassembled WGS sequence"/>
</dbReference>
<feature type="compositionally biased region" description="Basic residues" evidence="1">
    <location>
        <begin position="84"/>
        <end position="94"/>
    </location>
</feature>
<comment type="caution">
    <text evidence="2">The sequence shown here is derived from an EMBL/GenBank/DDBJ whole genome shotgun (WGS) entry which is preliminary data.</text>
</comment>
<dbReference type="EMBL" id="JAHRIN010034199">
    <property type="protein sequence ID" value="MEQ2203116.1"/>
    <property type="molecule type" value="Genomic_DNA"/>
</dbReference>
<feature type="region of interest" description="Disordered" evidence="1">
    <location>
        <begin position="1"/>
        <end position="30"/>
    </location>
</feature>
<feature type="region of interest" description="Disordered" evidence="1">
    <location>
        <begin position="83"/>
        <end position="116"/>
    </location>
</feature>
<gene>
    <name evidence="2" type="ORF">XENOCAPTIV_024891</name>
</gene>
<name>A0ABV0R4S3_9TELE</name>
<feature type="compositionally biased region" description="Basic and acidic residues" evidence="1">
    <location>
        <begin position="95"/>
        <end position="116"/>
    </location>
</feature>
<keyword evidence="3" id="KW-1185">Reference proteome</keyword>
<sequence>QKEDGCQGRDKRAKMHPPVRSQMHASSSHGGVRVRVAGFLCSAGPQQVKGGTGSVGIVERDAISPGRASWHYPIHVEDAPLKTRSLKKTLPPKKHAPEDWSFRTAKGGREKEEQHV</sequence>
<feature type="non-terminal residue" evidence="2">
    <location>
        <position position="1"/>
    </location>
</feature>
<feature type="compositionally biased region" description="Basic and acidic residues" evidence="1">
    <location>
        <begin position="1"/>
        <end position="10"/>
    </location>
</feature>
<evidence type="ECO:0000313" key="2">
    <source>
        <dbReference type="EMBL" id="MEQ2203116.1"/>
    </source>
</evidence>
<accession>A0ABV0R4S3</accession>
<protein>
    <submittedName>
        <fullName evidence="2">Uncharacterized protein</fullName>
    </submittedName>
</protein>
<proteinExistence type="predicted"/>